<dbReference type="PANTHER" id="PTHR47505">
    <property type="entry name" value="DNA UTILIZATION PROTEIN YHGH"/>
    <property type="match status" value="1"/>
</dbReference>
<dbReference type="Gene3D" id="3.40.50.2020">
    <property type="match status" value="1"/>
</dbReference>
<comment type="similarity">
    <text evidence="1">Belongs to the ComF/GntX family.</text>
</comment>
<feature type="domain" description="Double zinc ribbon" evidence="3">
    <location>
        <begin position="29"/>
        <end position="81"/>
    </location>
</feature>
<organism evidence="4 5">
    <name type="scientific">Methylotenera mobilis (strain JLW8 / ATCC BAA-1282 / DSM 17540)</name>
    <dbReference type="NCBI Taxonomy" id="583345"/>
    <lineage>
        <taxon>Bacteria</taxon>
        <taxon>Pseudomonadati</taxon>
        <taxon>Pseudomonadota</taxon>
        <taxon>Betaproteobacteria</taxon>
        <taxon>Nitrosomonadales</taxon>
        <taxon>Methylophilaceae</taxon>
        <taxon>Methylotenera</taxon>
    </lineage>
</organism>
<dbReference type="CDD" id="cd06223">
    <property type="entry name" value="PRTases_typeI"/>
    <property type="match status" value="1"/>
</dbReference>
<dbReference type="PANTHER" id="PTHR47505:SF1">
    <property type="entry name" value="DNA UTILIZATION PROTEIN YHGH"/>
    <property type="match status" value="1"/>
</dbReference>
<gene>
    <name evidence="4" type="ordered locus">Mmol_0571</name>
</gene>
<dbReference type="InterPro" id="IPR000836">
    <property type="entry name" value="PRTase_dom"/>
</dbReference>
<evidence type="ECO:0000313" key="4">
    <source>
        <dbReference type="EMBL" id="ACT47481.1"/>
    </source>
</evidence>
<reference evidence="5" key="1">
    <citation type="submission" date="2009-07" db="EMBL/GenBank/DDBJ databases">
        <title>Complete sequence of Methylotenera mobilis JLW8.</title>
        <authorList>
            <consortium name="US DOE Joint Genome Institute"/>
            <person name="Lucas S."/>
            <person name="Copeland A."/>
            <person name="Lapidus A."/>
            <person name="Glavina del Rio T."/>
            <person name="Tice H."/>
            <person name="Bruce D."/>
            <person name="Goodwin L."/>
            <person name="Pitluck S."/>
            <person name="LaButti K.M."/>
            <person name="Clum A."/>
            <person name="Larimer F."/>
            <person name="Land M."/>
            <person name="Hauser L."/>
            <person name="Kyrpides N."/>
            <person name="Mikhailova N."/>
            <person name="Kayluzhnaya M."/>
            <person name="Chistoserdova L."/>
        </authorList>
    </citation>
    <scope>NUCLEOTIDE SEQUENCE [LARGE SCALE GENOMIC DNA]</scope>
    <source>
        <strain evidence="5">JLW8 / ATCC BAA-1282 / DSM 17540</strain>
    </source>
</reference>
<dbReference type="SUPFAM" id="SSF53271">
    <property type="entry name" value="PRTase-like"/>
    <property type="match status" value="1"/>
</dbReference>
<dbReference type="InterPro" id="IPR044005">
    <property type="entry name" value="DZR_2"/>
</dbReference>
<proteinExistence type="inferred from homology"/>
<dbReference type="AlphaFoldDB" id="C6WU82"/>
<protein>
    <recommendedName>
        <fullName evidence="6">Phosphoribosyltransferase</fullName>
    </recommendedName>
</protein>
<dbReference type="eggNOG" id="COG1040">
    <property type="taxonomic scope" value="Bacteria"/>
</dbReference>
<keyword evidence="5" id="KW-1185">Reference proteome</keyword>
<evidence type="ECO:0000259" key="3">
    <source>
        <dbReference type="Pfam" id="PF18912"/>
    </source>
</evidence>
<evidence type="ECO:0000259" key="2">
    <source>
        <dbReference type="Pfam" id="PF00156"/>
    </source>
</evidence>
<dbReference type="HOGENOM" id="CLU_054549_0_0_4"/>
<name>C6WU82_METML</name>
<dbReference type="InterPro" id="IPR029057">
    <property type="entry name" value="PRTase-like"/>
</dbReference>
<evidence type="ECO:0000313" key="5">
    <source>
        <dbReference type="Proteomes" id="UP000002742"/>
    </source>
</evidence>
<accession>C6WU82</accession>
<dbReference type="Pfam" id="PF18912">
    <property type="entry name" value="DZR_2"/>
    <property type="match status" value="1"/>
</dbReference>
<dbReference type="Proteomes" id="UP000002742">
    <property type="component" value="Chromosome"/>
</dbReference>
<feature type="domain" description="Phosphoribosyltransferase" evidence="2">
    <location>
        <begin position="158"/>
        <end position="248"/>
    </location>
</feature>
<evidence type="ECO:0000256" key="1">
    <source>
        <dbReference type="ARBA" id="ARBA00008007"/>
    </source>
</evidence>
<dbReference type="KEGG" id="mmb:Mmol_0571"/>
<dbReference type="Pfam" id="PF00156">
    <property type="entry name" value="Pribosyltran"/>
    <property type="match status" value="1"/>
</dbReference>
<sequence length="253" mass="28320">MSAIIHCQQNQLQILNNRLKFKQLIPMQQTCMLCTSRHGGDLGLCAPCMADLPWHQTAQCPQCALAINDNLYGGGLCGGCLSEPPSFDATRATFTYNYPLDGLLQHYKYNASLNLARTFATLWLDAQRAQVTSMYPIDLIIPMPMHEKRLTERGFNQALEIAKHFSRAFTIPLDYSSCQRIKYTPPQASLKLKERISNMRGAFHCQPSLHNLNIAVVDDVMTTGTSLNELAKTLKQAGAARVECWVMARTLPK</sequence>
<dbReference type="EMBL" id="CP001672">
    <property type="protein sequence ID" value="ACT47481.1"/>
    <property type="molecule type" value="Genomic_DNA"/>
</dbReference>
<evidence type="ECO:0008006" key="6">
    <source>
        <dbReference type="Google" id="ProtNLM"/>
    </source>
</evidence>
<dbReference type="InterPro" id="IPR051910">
    <property type="entry name" value="ComF/GntX_DNA_util-trans"/>
</dbReference>
<reference evidence="4 5" key="2">
    <citation type="journal article" date="2011" name="J. Bacteriol.">
        <title>Genomes of three methylotrophs from a single niche uncover genetic and metabolic divergence of Methylophilaceae.</title>
        <authorList>
            <person name="Lapidus A."/>
            <person name="Clum A."/>
            <person name="Labutti K."/>
            <person name="Kaluzhnaya M.G."/>
            <person name="Lim S."/>
            <person name="Beck D.A."/>
            <person name="Glavina Del Rio T."/>
            <person name="Nolan M."/>
            <person name="Mavromatis K."/>
            <person name="Huntemann M."/>
            <person name="Lucas S."/>
            <person name="Lidstrom M.E."/>
            <person name="Ivanova N."/>
            <person name="Chistoserdova L."/>
        </authorList>
    </citation>
    <scope>NUCLEOTIDE SEQUENCE [LARGE SCALE GENOMIC DNA]</scope>
    <source>
        <strain evidence="5">JLW8 / ATCC BAA-1282 / DSM 17540</strain>
    </source>
</reference>
<dbReference type="STRING" id="583345.Mmol_0571"/>